<dbReference type="GO" id="GO:0006511">
    <property type="term" value="P:ubiquitin-dependent protein catabolic process"/>
    <property type="evidence" value="ECO:0007669"/>
    <property type="project" value="TreeGrafter"/>
</dbReference>
<dbReference type="SUPFAM" id="SSF57850">
    <property type="entry name" value="RING/U-box"/>
    <property type="match status" value="1"/>
</dbReference>
<dbReference type="CDD" id="cd16464">
    <property type="entry name" value="RING-H2_Pirh2-like"/>
    <property type="match status" value="1"/>
</dbReference>
<dbReference type="InterPro" id="IPR037275">
    <property type="entry name" value="Znf_CTCHY_sf"/>
</dbReference>
<reference evidence="10" key="1">
    <citation type="submission" date="2021-03" db="EMBL/GenBank/DDBJ databases">
        <authorList>
            <person name="Li Z."/>
            <person name="Yang C."/>
        </authorList>
    </citation>
    <scope>NUCLEOTIDE SEQUENCE</scope>
    <source>
        <strain evidence="10">Dzin_1.0</strain>
        <tissue evidence="10">Leaf</tissue>
    </source>
</reference>
<keyword evidence="3" id="KW-0862">Zinc</keyword>
<proteinExistence type="predicted"/>
<feature type="domain" description="RING-type" evidence="7">
    <location>
        <begin position="598"/>
        <end position="641"/>
    </location>
</feature>
<evidence type="ECO:0000256" key="5">
    <source>
        <dbReference type="SAM" id="Coils"/>
    </source>
</evidence>
<evidence type="ECO:0000259" key="8">
    <source>
        <dbReference type="PROSITE" id="PS51266"/>
    </source>
</evidence>
<evidence type="ECO:0000313" key="10">
    <source>
        <dbReference type="EMBL" id="KAJ0985597.1"/>
    </source>
</evidence>
<dbReference type="PROSITE" id="PS50089">
    <property type="entry name" value="ZF_RING_2"/>
    <property type="match status" value="1"/>
</dbReference>
<dbReference type="Pfam" id="PF05495">
    <property type="entry name" value="zf-CHY"/>
    <property type="match status" value="1"/>
</dbReference>
<feature type="domain" description="CHY-type" evidence="8">
    <location>
        <begin position="455"/>
        <end position="531"/>
    </location>
</feature>
<dbReference type="Pfam" id="PF14599">
    <property type="entry name" value="zinc_ribbon_6"/>
    <property type="match status" value="1"/>
</dbReference>
<dbReference type="PROSITE" id="PS51266">
    <property type="entry name" value="ZF_CHY"/>
    <property type="match status" value="1"/>
</dbReference>
<dbReference type="PANTHER" id="PTHR21319">
    <property type="entry name" value="RING FINGER AND CHY ZINC FINGER DOMAIN-CONTAINING PROTEIN 1"/>
    <property type="match status" value="1"/>
</dbReference>
<reference evidence="10" key="2">
    <citation type="journal article" date="2022" name="Hortic Res">
        <title>The genome of Dioscorea zingiberensis sheds light on the biosynthesis, origin and evolution of the medicinally important diosgenin saponins.</title>
        <authorList>
            <person name="Li Y."/>
            <person name="Tan C."/>
            <person name="Li Z."/>
            <person name="Guo J."/>
            <person name="Li S."/>
            <person name="Chen X."/>
            <person name="Wang C."/>
            <person name="Dai X."/>
            <person name="Yang H."/>
            <person name="Song W."/>
            <person name="Hou L."/>
            <person name="Xu J."/>
            <person name="Tong Z."/>
            <person name="Xu A."/>
            <person name="Yuan X."/>
            <person name="Wang W."/>
            <person name="Yang Q."/>
            <person name="Chen L."/>
            <person name="Sun Z."/>
            <person name="Wang K."/>
            <person name="Pan B."/>
            <person name="Chen J."/>
            <person name="Bao Y."/>
            <person name="Liu F."/>
            <person name="Qi X."/>
            <person name="Gang D.R."/>
            <person name="Wen J."/>
            <person name="Li J."/>
        </authorList>
    </citation>
    <scope>NUCLEOTIDE SEQUENCE</scope>
    <source>
        <strain evidence="10">Dzin_1.0</strain>
    </source>
</reference>
<dbReference type="InterPro" id="IPR008913">
    <property type="entry name" value="Znf_CHY"/>
</dbReference>
<dbReference type="InterPro" id="IPR037274">
    <property type="entry name" value="Znf_CHY_sf"/>
</dbReference>
<keyword evidence="1" id="KW-0479">Metal-binding</keyword>
<evidence type="ECO:0000259" key="9">
    <source>
        <dbReference type="PROSITE" id="PS51270"/>
    </source>
</evidence>
<dbReference type="Gene3D" id="2.20.28.10">
    <property type="match status" value="1"/>
</dbReference>
<evidence type="ECO:0000256" key="4">
    <source>
        <dbReference type="PROSITE-ProRule" id="PRU00601"/>
    </source>
</evidence>
<dbReference type="PANTHER" id="PTHR21319:SF53">
    <property type="entry name" value="RING FINGER AND CHY ZINC FINGER DOMAIN-CONTAINING PROTEIN 1"/>
    <property type="match status" value="1"/>
</dbReference>
<protein>
    <submittedName>
        <fullName evidence="10">Uncharacterized protein</fullName>
    </submittedName>
</protein>
<dbReference type="InterPro" id="IPR013083">
    <property type="entry name" value="Znf_RING/FYVE/PHD"/>
</dbReference>
<dbReference type="SMART" id="SM00184">
    <property type="entry name" value="RING"/>
    <property type="match status" value="1"/>
</dbReference>
<keyword evidence="11" id="KW-1185">Reference proteome</keyword>
<dbReference type="Proteomes" id="UP001085076">
    <property type="component" value="Miscellaneous, Linkage group lg01"/>
</dbReference>
<dbReference type="SUPFAM" id="SSF161219">
    <property type="entry name" value="CHY zinc finger-like"/>
    <property type="match status" value="1"/>
</dbReference>
<feature type="coiled-coil region" evidence="5">
    <location>
        <begin position="131"/>
        <end position="228"/>
    </location>
</feature>
<evidence type="ECO:0000259" key="7">
    <source>
        <dbReference type="PROSITE" id="PS50089"/>
    </source>
</evidence>
<feature type="compositionally biased region" description="Basic residues" evidence="6">
    <location>
        <begin position="1"/>
        <end position="11"/>
    </location>
</feature>
<feature type="region of interest" description="Disordered" evidence="6">
    <location>
        <begin position="1"/>
        <end position="54"/>
    </location>
</feature>
<dbReference type="InterPro" id="IPR039512">
    <property type="entry name" value="RCHY1_zinc-ribbon"/>
</dbReference>
<dbReference type="SUPFAM" id="SSF161245">
    <property type="entry name" value="Zinc hairpin stack"/>
    <property type="match status" value="1"/>
</dbReference>
<comment type="caution">
    <text evidence="10">The sequence shown here is derived from an EMBL/GenBank/DDBJ whole genome shotgun (WGS) entry which is preliminary data.</text>
</comment>
<dbReference type="GO" id="GO:0016567">
    <property type="term" value="P:protein ubiquitination"/>
    <property type="evidence" value="ECO:0007669"/>
    <property type="project" value="TreeGrafter"/>
</dbReference>
<feature type="compositionally biased region" description="Basic and acidic residues" evidence="6">
    <location>
        <begin position="12"/>
        <end position="22"/>
    </location>
</feature>
<name>A0A9D5D6Y2_9LILI</name>
<evidence type="ECO:0000313" key="11">
    <source>
        <dbReference type="Proteomes" id="UP001085076"/>
    </source>
</evidence>
<organism evidence="10 11">
    <name type="scientific">Dioscorea zingiberensis</name>
    <dbReference type="NCBI Taxonomy" id="325984"/>
    <lineage>
        <taxon>Eukaryota</taxon>
        <taxon>Viridiplantae</taxon>
        <taxon>Streptophyta</taxon>
        <taxon>Embryophyta</taxon>
        <taxon>Tracheophyta</taxon>
        <taxon>Spermatophyta</taxon>
        <taxon>Magnoliopsida</taxon>
        <taxon>Liliopsida</taxon>
        <taxon>Dioscoreales</taxon>
        <taxon>Dioscoreaceae</taxon>
        <taxon>Dioscorea</taxon>
    </lineage>
</organism>
<dbReference type="GO" id="GO:0061630">
    <property type="term" value="F:ubiquitin protein ligase activity"/>
    <property type="evidence" value="ECO:0007669"/>
    <property type="project" value="TreeGrafter"/>
</dbReference>
<dbReference type="GO" id="GO:0005634">
    <property type="term" value="C:nucleus"/>
    <property type="evidence" value="ECO:0007669"/>
    <property type="project" value="TreeGrafter"/>
</dbReference>
<dbReference type="EMBL" id="JAGGNH010000001">
    <property type="protein sequence ID" value="KAJ0985597.1"/>
    <property type="molecule type" value="Genomic_DNA"/>
</dbReference>
<gene>
    <name evidence="10" type="ORF">J5N97_003953</name>
</gene>
<evidence type="ECO:0000256" key="2">
    <source>
        <dbReference type="ARBA" id="ARBA00022771"/>
    </source>
</evidence>
<dbReference type="InterPro" id="IPR001841">
    <property type="entry name" value="Znf_RING"/>
</dbReference>
<dbReference type="Gene3D" id="1.10.287.1490">
    <property type="match status" value="1"/>
</dbReference>
<dbReference type="SUPFAM" id="SSF90257">
    <property type="entry name" value="Myosin rod fragments"/>
    <property type="match status" value="1"/>
</dbReference>
<feature type="domain" description="CTCHY-type" evidence="9">
    <location>
        <begin position="533"/>
        <end position="597"/>
    </location>
</feature>
<evidence type="ECO:0000256" key="1">
    <source>
        <dbReference type="ARBA" id="ARBA00022723"/>
    </source>
</evidence>
<keyword evidence="5" id="KW-0175">Coiled coil</keyword>
<dbReference type="InterPro" id="IPR017921">
    <property type="entry name" value="Znf_CTCHY"/>
</dbReference>
<dbReference type="OrthoDB" id="411372at2759"/>
<dbReference type="AlphaFoldDB" id="A0A9D5D6Y2"/>
<dbReference type="PROSITE" id="PS51270">
    <property type="entry name" value="ZF_CTCHY"/>
    <property type="match status" value="1"/>
</dbReference>
<accession>A0A9D5D6Y2</accession>
<evidence type="ECO:0000256" key="3">
    <source>
        <dbReference type="ARBA" id="ARBA00022833"/>
    </source>
</evidence>
<dbReference type="Pfam" id="PF13639">
    <property type="entry name" value="zf-RING_2"/>
    <property type="match status" value="1"/>
</dbReference>
<evidence type="ECO:0000256" key="6">
    <source>
        <dbReference type="SAM" id="MobiDB-lite"/>
    </source>
</evidence>
<dbReference type="Gene3D" id="3.30.40.10">
    <property type="entry name" value="Zinc/RING finger domain, C3HC4 (zinc finger)"/>
    <property type="match status" value="1"/>
</dbReference>
<keyword evidence="2 4" id="KW-0863">Zinc-finger</keyword>
<sequence length="705" mass="79534">MKASKLVRKEKRATMRERKKGADSSQEVTTADDDGSSQKRQNRAKKVVSKDRQVSDSSVPVAPQLLESTILLFSYSEVVLPWIDENLVLETAEVLQVRGELGGGAEDTVIPEAHWAFELLEKGDGSGVERRTKMNAELKGLQDSVARLKGDLRRISEEKKLVFAENKRIVDSFNSLVSRCQGLNDKIHELEDKVASLNERIRGLSATKEEIESAKKAIEDRCASVEGECSGLKKNFDVTSAELAFDNESIVLLENEKSDLIKDLDVKDELLESANAKVIIAEEERDKLAEALEEKTFLFNLANSERDSAIEEKKKLNVQRSLIGCEDLLKDQEIGRICSWAHLYSNSIIDVAWSSYCSAFLMNPLFGVVGAVQLSISWILCLAIYSKQFGCQEMEPSIYLSGIHDSEEPKQFHSLDEQAYDMKVITDSLQSDQKCISAKENGCDPNPSANEKLERGLMQYGCFHYRRRCRIRAPCCNQIFDCRHCHNEAMNSINVDKMHRHNLPRHLVQKVICSLCEAEQEVRQVCINCGVCMGKYFCATCKLFDDDTSKAQYHCNGCGICRIGGRENFFHCSKCGCCYSMLLKNSHPCVEGAMHHDCPVCFEYLFESTNDVSVLPCGHTIHVKCLKEMQQHLQYACPLCSKSVCDMSKVWEKLDIEIAATPMPEPFQNKMVRILCNDCGMVSEVQFHVVAQKCLNCRSYNTRQM</sequence>
<dbReference type="GO" id="GO:0008270">
    <property type="term" value="F:zinc ion binding"/>
    <property type="evidence" value="ECO:0007669"/>
    <property type="project" value="UniProtKB-KW"/>
</dbReference>